<dbReference type="Pfam" id="PF03374">
    <property type="entry name" value="ANT"/>
    <property type="match status" value="1"/>
</dbReference>
<proteinExistence type="predicted"/>
<dbReference type="RefSeq" id="WP_091039937.1">
    <property type="nucleotide sequence ID" value="NZ_FNAD01000018.1"/>
</dbReference>
<dbReference type="EMBL" id="FNAD01000018">
    <property type="protein sequence ID" value="SDE33194.1"/>
    <property type="molecule type" value="Genomic_DNA"/>
</dbReference>
<dbReference type="STRING" id="58114.SAMN05216270_11898"/>
<keyword evidence="3" id="KW-1185">Reference proteome</keyword>
<dbReference type="Proteomes" id="UP000198949">
    <property type="component" value="Unassembled WGS sequence"/>
</dbReference>
<evidence type="ECO:0000313" key="2">
    <source>
        <dbReference type="EMBL" id="SDE33194.1"/>
    </source>
</evidence>
<name>A0A1G7C1F7_9ACTN</name>
<reference evidence="3" key="1">
    <citation type="submission" date="2016-10" db="EMBL/GenBank/DDBJ databases">
        <authorList>
            <person name="Varghese N."/>
            <person name="Submissions S."/>
        </authorList>
    </citation>
    <scope>NUCLEOTIDE SEQUENCE [LARGE SCALE GENOMIC DNA]</scope>
    <source>
        <strain evidence="3">CGMCC 4.3516</strain>
    </source>
</reference>
<evidence type="ECO:0000313" key="3">
    <source>
        <dbReference type="Proteomes" id="UP000198949"/>
    </source>
</evidence>
<accession>A0A1G7C1F7</accession>
<dbReference type="AlphaFoldDB" id="A0A1G7C1F7"/>
<protein>
    <submittedName>
        <fullName evidence="2">DNA-damage-inducible protein D</fullName>
    </submittedName>
</protein>
<gene>
    <name evidence="2" type="ORF">SAMN05216270_11898</name>
</gene>
<sequence length="288" mass="31535">MREATPNPQAPTRTAPDDTIVLFEQAKRLDQRGAYWFARDLMPLLGFRSWQRFKDAVDRAAVSCTIADGDSAAEFAPVPGTRPDYRLTRYAAGLIAMNGDARDPLIAAAQTYFVVKAPEVDVLEALDEIEVARKYLAALEAKRELQSKVADLTPSAASWEVLASGRGDFSVSDAAKILSRDPSIQIGQNRLFSALASYSWAYRQQGDHGWRAYQSAVNAGWLSELPQSHSHPRSGKRVLDPPQLRVTAKGLGELRRRLGGGKDAALAGIDDANTPLVGTVMNRAEDRR</sequence>
<dbReference type="InterPro" id="IPR005039">
    <property type="entry name" value="Ant_C"/>
</dbReference>
<evidence type="ECO:0000259" key="1">
    <source>
        <dbReference type="Pfam" id="PF03374"/>
    </source>
</evidence>
<organism evidence="2 3">
    <name type="scientific">Glycomyces harbinensis</name>
    <dbReference type="NCBI Taxonomy" id="58114"/>
    <lineage>
        <taxon>Bacteria</taxon>
        <taxon>Bacillati</taxon>
        <taxon>Actinomycetota</taxon>
        <taxon>Actinomycetes</taxon>
        <taxon>Glycomycetales</taxon>
        <taxon>Glycomycetaceae</taxon>
        <taxon>Glycomyces</taxon>
    </lineage>
</organism>
<dbReference type="OrthoDB" id="9812611at2"/>
<dbReference type="GO" id="GO:0003677">
    <property type="term" value="F:DNA binding"/>
    <property type="evidence" value="ECO:0007669"/>
    <property type="project" value="InterPro"/>
</dbReference>
<feature type="domain" description="Antirepressor protein C-terminal" evidence="1">
    <location>
        <begin position="147"/>
        <end position="258"/>
    </location>
</feature>